<dbReference type="Pfam" id="PF05258">
    <property type="entry name" value="DciA"/>
    <property type="match status" value="1"/>
</dbReference>
<dbReference type="EMBL" id="LNYN01000012">
    <property type="protein sequence ID" value="KTD37546.1"/>
    <property type="molecule type" value="Genomic_DNA"/>
</dbReference>
<evidence type="ECO:0000313" key="4">
    <source>
        <dbReference type="Proteomes" id="UP000254040"/>
    </source>
</evidence>
<evidence type="ECO:0000313" key="2">
    <source>
        <dbReference type="EMBL" id="STX61609.1"/>
    </source>
</evidence>
<dbReference type="Proteomes" id="UP000254040">
    <property type="component" value="Unassembled WGS sequence"/>
</dbReference>
<reference evidence="2 4" key="2">
    <citation type="submission" date="2018-06" db="EMBL/GenBank/DDBJ databases">
        <authorList>
            <consortium name="Pathogen Informatics"/>
            <person name="Doyle S."/>
        </authorList>
    </citation>
    <scope>NUCLEOTIDE SEQUENCE [LARGE SCALE GENOMIC DNA]</scope>
    <source>
        <strain evidence="2 4">NCTC12239</strain>
    </source>
</reference>
<keyword evidence="3" id="KW-1185">Reference proteome</keyword>
<protein>
    <submittedName>
        <fullName evidence="2">Zn-ribbon-containing, possible RNA-binding protein-like protein</fullName>
    </submittedName>
</protein>
<sequence length="142" mass="16035">MRIISRCLNKQLLDICQRSMQLEELSKKVSQILPENLASACHVGSFSKGCLTLTTSNAAWASQLRYAIPELRDKLRKEAGMYQLTSIKIQLVEPIVQSTKQLHSSHELTEKAKASIIRESEQCSYQPLRKALLHLANGEQEI</sequence>
<dbReference type="EMBL" id="UGOG01000001">
    <property type="protein sequence ID" value="STX61609.1"/>
    <property type="molecule type" value="Genomic_DNA"/>
</dbReference>
<dbReference type="Proteomes" id="UP000054985">
    <property type="component" value="Unassembled WGS sequence"/>
</dbReference>
<dbReference type="AlphaFoldDB" id="A0A378JX67"/>
<gene>
    <name evidence="1" type="ORF">Lmor_0409</name>
    <name evidence="2" type="ORF">NCTC12239_00525</name>
</gene>
<dbReference type="STRING" id="39962.Lmor_0409"/>
<accession>A0A378JX67</accession>
<evidence type="ECO:0000313" key="3">
    <source>
        <dbReference type="Proteomes" id="UP000054985"/>
    </source>
</evidence>
<proteinExistence type="predicted"/>
<name>A0A378JX67_9GAMM</name>
<evidence type="ECO:0000313" key="1">
    <source>
        <dbReference type="EMBL" id="KTD37546.1"/>
    </source>
</evidence>
<organism evidence="2 4">
    <name type="scientific">Legionella moravica</name>
    <dbReference type="NCBI Taxonomy" id="39962"/>
    <lineage>
        <taxon>Bacteria</taxon>
        <taxon>Pseudomonadati</taxon>
        <taxon>Pseudomonadota</taxon>
        <taxon>Gammaproteobacteria</taxon>
        <taxon>Legionellales</taxon>
        <taxon>Legionellaceae</taxon>
        <taxon>Legionella</taxon>
    </lineage>
</organism>
<reference evidence="1 3" key="1">
    <citation type="submission" date="2015-11" db="EMBL/GenBank/DDBJ databases">
        <title>Genomic analysis of 38 Legionella species identifies large and diverse effector repertoires.</title>
        <authorList>
            <person name="Burstein D."/>
            <person name="Amaro F."/>
            <person name="Zusman T."/>
            <person name="Lifshitz Z."/>
            <person name="Cohen O."/>
            <person name="Gilbert J.A."/>
            <person name="Pupko T."/>
            <person name="Shuman H.A."/>
            <person name="Segal G."/>
        </authorList>
    </citation>
    <scope>NUCLEOTIDE SEQUENCE [LARGE SCALE GENOMIC DNA]</scope>
    <source>
        <strain evidence="1 3">ATCC 43877</strain>
    </source>
</reference>
<dbReference type="RefSeq" id="WP_028383188.1">
    <property type="nucleotide sequence ID" value="NZ_CAAAJG010000007.1"/>
</dbReference>
<dbReference type="InterPro" id="IPR007922">
    <property type="entry name" value="DciA-like"/>
</dbReference>
<dbReference type="OrthoDB" id="5660016at2"/>